<dbReference type="EMBL" id="JAUTXT010000010">
    <property type="protein sequence ID" value="KAK3676380.1"/>
    <property type="molecule type" value="Genomic_DNA"/>
</dbReference>
<feature type="compositionally biased region" description="Basic and acidic residues" evidence="5">
    <location>
        <begin position="158"/>
        <end position="167"/>
    </location>
</feature>
<evidence type="ECO:0000256" key="3">
    <source>
        <dbReference type="ARBA" id="ARBA00022989"/>
    </source>
</evidence>
<feature type="compositionally biased region" description="Basic and acidic residues" evidence="5">
    <location>
        <begin position="76"/>
        <end position="87"/>
    </location>
</feature>
<keyword evidence="8" id="KW-1185">Reference proteome</keyword>
<dbReference type="SUPFAM" id="SSF103481">
    <property type="entry name" value="Multidrug resistance efflux transporter EmrE"/>
    <property type="match status" value="1"/>
</dbReference>
<feature type="transmembrane region" description="Helical" evidence="6">
    <location>
        <begin position="400"/>
        <end position="424"/>
    </location>
</feature>
<proteinExistence type="predicted"/>
<feature type="transmembrane region" description="Helical" evidence="6">
    <location>
        <begin position="218"/>
        <end position="238"/>
    </location>
</feature>
<comment type="subcellular location">
    <subcellularLocation>
        <location evidence="1">Membrane</location>
        <topology evidence="1">Multi-pass membrane protein</topology>
    </subcellularLocation>
</comment>
<feature type="transmembrane region" description="Helical" evidence="6">
    <location>
        <begin position="273"/>
        <end position="291"/>
    </location>
</feature>
<keyword evidence="2 6" id="KW-0812">Transmembrane</keyword>
<feature type="region of interest" description="Disordered" evidence="5">
    <location>
        <begin position="570"/>
        <end position="656"/>
    </location>
</feature>
<organism evidence="7 8">
    <name type="scientific">Recurvomyces mirabilis</name>
    <dbReference type="NCBI Taxonomy" id="574656"/>
    <lineage>
        <taxon>Eukaryota</taxon>
        <taxon>Fungi</taxon>
        <taxon>Dikarya</taxon>
        <taxon>Ascomycota</taxon>
        <taxon>Pezizomycotina</taxon>
        <taxon>Dothideomycetes</taxon>
        <taxon>Dothideomycetidae</taxon>
        <taxon>Mycosphaerellales</taxon>
        <taxon>Teratosphaeriaceae</taxon>
        <taxon>Recurvomyces</taxon>
    </lineage>
</organism>
<keyword evidence="3 6" id="KW-1133">Transmembrane helix</keyword>
<feature type="compositionally biased region" description="Polar residues" evidence="5">
    <location>
        <begin position="168"/>
        <end position="179"/>
    </location>
</feature>
<dbReference type="GO" id="GO:0016020">
    <property type="term" value="C:membrane"/>
    <property type="evidence" value="ECO:0007669"/>
    <property type="project" value="UniProtKB-SubCell"/>
</dbReference>
<accession>A0AAE1C394</accession>
<feature type="compositionally biased region" description="Acidic residues" evidence="5">
    <location>
        <begin position="193"/>
        <end position="203"/>
    </location>
</feature>
<feature type="region of interest" description="Disordered" evidence="5">
    <location>
        <begin position="145"/>
        <end position="211"/>
    </location>
</feature>
<evidence type="ECO:0000256" key="1">
    <source>
        <dbReference type="ARBA" id="ARBA00004141"/>
    </source>
</evidence>
<feature type="compositionally biased region" description="Basic and acidic residues" evidence="5">
    <location>
        <begin position="482"/>
        <end position="497"/>
    </location>
</feature>
<feature type="region of interest" description="Disordered" evidence="5">
    <location>
        <begin position="458"/>
        <end position="558"/>
    </location>
</feature>
<feature type="region of interest" description="Disordered" evidence="5">
    <location>
        <begin position="736"/>
        <end position="801"/>
    </location>
</feature>
<feature type="region of interest" description="Disordered" evidence="5">
    <location>
        <begin position="76"/>
        <end position="114"/>
    </location>
</feature>
<evidence type="ECO:0000256" key="2">
    <source>
        <dbReference type="ARBA" id="ARBA00022692"/>
    </source>
</evidence>
<feature type="compositionally biased region" description="Polar residues" evidence="5">
    <location>
        <begin position="570"/>
        <end position="579"/>
    </location>
</feature>
<feature type="transmembrane region" description="Helical" evidence="6">
    <location>
        <begin position="44"/>
        <end position="66"/>
    </location>
</feature>
<keyword evidence="4 6" id="KW-0472">Membrane</keyword>
<feature type="compositionally biased region" description="Polar residues" evidence="5">
    <location>
        <begin position="549"/>
        <end position="558"/>
    </location>
</feature>
<feature type="compositionally biased region" description="Basic and acidic residues" evidence="5">
    <location>
        <begin position="788"/>
        <end position="801"/>
    </location>
</feature>
<dbReference type="Proteomes" id="UP001274830">
    <property type="component" value="Unassembled WGS sequence"/>
</dbReference>
<feature type="compositionally biased region" description="Acidic residues" evidence="5">
    <location>
        <begin position="461"/>
        <end position="481"/>
    </location>
</feature>
<gene>
    <name evidence="7" type="ORF">LTR78_003656</name>
</gene>
<dbReference type="InterPro" id="IPR037185">
    <property type="entry name" value="EmrE-like"/>
</dbReference>
<evidence type="ECO:0000256" key="6">
    <source>
        <dbReference type="SAM" id="Phobius"/>
    </source>
</evidence>
<feature type="compositionally biased region" description="Low complexity" evidence="5">
    <location>
        <begin position="628"/>
        <end position="645"/>
    </location>
</feature>
<comment type="caution">
    <text evidence="7">The sequence shown here is derived from an EMBL/GenBank/DDBJ whole genome shotgun (WGS) entry which is preliminary data.</text>
</comment>
<feature type="transmembrane region" description="Helical" evidence="6">
    <location>
        <begin position="365"/>
        <end position="388"/>
    </location>
</feature>
<dbReference type="GO" id="GO:0015095">
    <property type="term" value="F:magnesium ion transmembrane transporter activity"/>
    <property type="evidence" value="ECO:0007669"/>
    <property type="project" value="InterPro"/>
</dbReference>
<dbReference type="InterPro" id="IPR008521">
    <property type="entry name" value="Mg_trans_NIPA"/>
</dbReference>
<feature type="compositionally biased region" description="Low complexity" evidence="5">
    <location>
        <begin position="707"/>
        <end position="719"/>
    </location>
</feature>
<feature type="compositionally biased region" description="Basic residues" evidence="5">
    <location>
        <begin position="88"/>
        <end position="99"/>
    </location>
</feature>
<protein>
    <recommendedName>
        <fullName evidence="9">DUF803-domain-containing protein</fullName>
    </recommendedName>
</protein>
<feature type="compositionally biased region" description="Low complexity" evidence="5">
    <location>
        <begin position="744"/>
        <end position="759"/>
    </location>
</feature>
<reference evidence="7" key="1">
    <citation type="submission" date="2023-07" db="EMBL/GenBank/DDBJ databases">
        <title>Black Yeasts Isolated from many extreme environments.</title>
        <authorList>
            <person name="Coleine C."/>
            <person name="Stajich J.E."/>
            <person name="Selbmann L."/>
        </authorList>
    </citation>
    <scope>NUCLEOTIDE SEQUENCE</scope>
    <source>
        <strain evidence="7">CCFEE 5485</strain>
    </source>
</reference>
<dbReference type="Pfam" id="PF05653">
    <property type="entry name" value="Mg_trans_NIPA"/>
    <property type="match status" value="1"/>
</dbReference>
<evidence type="ECO:0000256" key="5">
    <source>
        <dbReference type="SAM" id="MobiDB-lite"/>
    </source>
</evidence>
<feature type="region of interest" description="Disordered" evidence="5">
    <location>
        <begin position="700"/>
        <end position="723"/>
    </location>
</feature>
<dbReference type="AlphaFoldDB" id="A0AAE1C394"/>
<feature type="transmembrane region" description="Helical" evidence="6">
    <location>
        <begin position="336"/>
        <end position="353"/>
    </location>
</feature>
<feature type="compositionally biased region" description="Low complexity" evidence="5">
    <location>
        <begin position="591"/>
        <end position="611"/>
    </location>
</feature>
<dbReference type="PANTHER" id="PTHR12570:SF65">
    <property type="entry name" value="MAGNESIUM TRANSPORTER NIPA9-RELATED"/>
    <property type="match status" value="1"/>
</dbReference>
<evidence type="ECO:0000256" key="4">
    <source>
        <dbReference type="ARBA" id="ARBA00023136"/>
    </source>
</evidence>
<evidence type="ECO:0008006" key="9">
    <source>
        <dbReference type="Google" id="ProtNLM"/>
    </source>
</evidence>
<dbReference type="PANTHER" id="PTHR12570">
    <property type="match status" value="1"/>
</dbReference>
<evidence type="ECO:0000313" key="8">
    <source>
        <dbReference type="Proteomes" id="UP001274830"/>
    </source>
</evidence>
<evidence type="ECO:0000313" key="7">
    <source>
        <dbReference type="EMBL" id="KAK3676380.1"/>
    </source>
</evidence>
<feature type="transmembrane region" description="Helical" evidence="6">
    <location>
        <begin position="244"/>
        <end position="264"/>
    </location>
</feature>
<name>A0AAE1C394_9PEZI</name>
<feature type="transmembrane region" description="Helical" evidence="6">
    <location>
        <begin position="311"/>
        <end position="329"/>
    </location>
</feature>
<sequence length="801" mass="85799">MYLPPPVASNANTTATAIAIASSLLSLASDRVVASAPQPPPGGWSSLIGIVTAICGNILISFALNAQRYAHIRLSRDREEWEEEEKRKAGRKRRKRRRGQGGGYGTTGTGAAQIEVAEERARVNALGGGDESGGGAGGEYRLEEHEATEEDALIPHVELVEPDRKGSVDSQDTIRPGTSNNNNKTNNKKHDANDEDEDEDDEDPDHHHQDKSYLRSPIWWSGIALMTLGEAGNFLAYGFAPASIVSPLGVVALVSNCMIAPLLLGEQFRWRDGLGVLIAIGGCVTVVLSASDSNPRLDPDEIWRLITQWEFETYLGVTVGLIVVLSFLSERFGSRTILIDLGLVGLFGGYTALSTKGIASLLSNTIWRVVTFPITYVLLAVLIFTAVMQIRYVNRALQHFNATMVIPVQFVLFTISVIVGSAVLYRDFEREEAGDAVKFVGGCALTFLGVWCITSGRQDEGDGDEEMGEEEEEGDAIDLLDEERTQPEVRERDDGGAKRRSIIAGSSSRDTPQLRHFRTAESIPEVIVTPDLRPSTGVEASPLKLDHTPSPQDIQDATPAITSSVHPTLTQIPASSTSNQPPPLHATTSAPVVPRSNLLSSSRPRTPLLRNKSGPAIESPSRTSNPHQQQYQQPSPSARRSSQAQLDTPTASGPRLLSRNSVIGLLPGPLMSPLSTSLSAIVADSLRRGVDNPASTMRRRLSRRRTGTMTRGTSGSGTTPAALPQRHSVASGEMDFSEEDGESAEVVGSGAQAAGSPSALRNRSLSATWGEIFGTPSGVGKRGVMKGGEGKRSGSESEAGK</sequence>